<keyword evidence="1" id="KW-0732">Signal</keyword>
<feature type="signal peptide" evidence="1">
    <location>
        <begin position="1"/>
        <end position="20"/>
    </location>
</feature>
<dbReference type="InterPro" id="IPR012338">
    <property type="entry name" value="Beta-lactam/transpept-like"/>
</dbReference>
<reference evidence="4" key="1">
    <citation type="journal article" date="2019" name="Int. J. Syst. Evol. Microbiol.">
        <title>The Global Catalogue of Microorganisms (GCM) 10K type strain sequencing project: providing services to taxonomists for standard genome sequencing and annotation.</title>
        <authorList>
            <consortium name="The Broad Institute Genomics Platform"/>
            <consortium name="The Broad Institute Genome Sequencing Center for Infectious Disease"/>
            <person name="Wu L."/>
            <person name="Ma J."/>
        </authorList>
    </citation>
    <scope>NUCLEOTIDE SEQUENCE [LARGE SCALE GENOMIC DNA]</scope>
    <source>
        <strain evidence="4">KCTC 62164</strain>
    </source>
</reference>
<dbReference type="SUPFAM" id="SSF56601">
    <property type="entry name" value="beta-lactamase/transpeptidase-like"/>
    <property type="match status" value="1"/>
</dbReference>
<accession>A0ABV7D5N9</accession>
<dbReference type="InterPro" id="IPR050789">
    <property type="entry name" value="Diverse_Enzym_Activities"/>
</dbReference>
<organism evidence="3 4">
    <name type="scientific">Kordiimonas pumila</name>
    <dbReference type="NCBI Taxonomy" id="2161677"/>
    <lineage>
        <taxon>Bacteria</taxon>
        <taxon>Pseudomonadati</taxon>
        <taxon>Pseudomonadota</taxon>
        <taxon>Alphaproteobacteria</taxon>
        <taxon>Kordiimonadales</taxon>
        <taxon>Kordiimonadaceae</taxon>
        <taxon>Kordiimonas</taxon>
    </lineage>
</organism>
<dbReference type="InterPro" id="IPR001466">
    <property type="entry name" value="Beta-lactam-related"/>
</dbReference>
<comment type="caution">
    <text evidence="3">The sequence shown here is derived from an EMBL/GenBank/DDBJ whole genome shotgun (WGS) entry which is preliminary data.</text>
</comment>
<dbReference type="RefSeq" id="WP_194213919.1">
    <property type="nucleotide sequence ID" value="NZ_CP061205.1"/>
</dbReference>
<evidence type="ECO:0000313" key="3">
    <source>
        <dbReference type="EMBL" id="MFC3052416.1"/>
    </source>
</evidence>
<protein>
    <submittedName>
        <fullName evidence="3">Serine hydrolase domain-containing protein</fullName>
        <ecNumber evidence="3">3.-.-.-</ecNumber>
    </submittedName>
</protein>
<feature type="chain" id="PRO_5047066833" evidence="1">
    <location>
        <begin position="21"/>
        <end position="431"/>
    </location>
</feature>
<keyword evidence="3" id="KW-0378">Hydrolase</keyword>
<dbReference type="PANTHER" id="PTHR43283:SF3">
    <property type="entry name" value="BETA-LACTAMASE FAMILY PROTEIN (AFU_ORTHOLOGUE AFUA_5G07500)"/>
    <property type="match status" value="1"/>
</dbReference>
<proteinExistence type="predicted"/>
<dbReference type="EMBL" id="JBHRSL010000010">
    <property type="protein sequence ID" value="MFC3052416.1"/>
    <property type="molecule type" value="Genomic_DNA"/>
</dbReference>
<gene>
    <name evidence="3" type="ORF">ACFOKA_10940</name>
</gene>
<evidence type="ECO:0000259" key="2">
    <source>
        <dbReference type="Pfam" id="PF00144"/>
    </source>
</evidence>
<dbReference type="PANTHER" id="PTHR43283">
    <property type="entry name" value="BETA-LACTAMASE-RELATED"/>
    <property type="match status" value="1"/>
</dbReference>
<sequence length="431" mass="47751">MYRYISVLCVWLFIAVSASAAELPQTGAAQAGFDKATLDKMDAHFNGYVDSGKFSGYTSIVARKGQVVHANTYGMEDISGNEPMQPDSLFRIYSMTKPITGVALMMLYEEGKFKLDDPVSKYLPSFKNQRVFSGLTEEGNIETVPARRATTIRDLLRHTGGLSYGVFSDTPVDMMYRDTGITTGLFAEGEEESTGTEKPDLASLTNKLGGMPLLYQPGDAWVYSLGVDVQGRLIEVLSGQTLDVFFKERIFKPLDMKDTGFSVRSDQIDRFVEIYALDQDKKLVPYRGEFYWDFTKTPLVLSGGGGLLSTARDYLRFAQMMANGGTLDGARLLKPETVAMMTQDQLPGELNGISGKGAVGFGLDFAVVKDTDILKSPGRKGEYYWSGMANTIFWVDPEEDIVAVMLVNVLPFGIYTLREEMRDYVYGALKQ</sequence>
<dbReference type="EC" id="3.-.-.-" evidence="3"/>
<dbReference type="GO" id="GO:0016787">
    <property type="term" value="F:hydrolase activity"/>
    <property type="evidence" value="ECO:0007669"/>
    <property type="project" value="UniProtKB-KW"/>
</dbReference>
<evidence type="ECO:0000313" key="4">
    <source>
        <dbReference type="Proteomes" id="UP001595444"/>
    </source>
</evidence>
<dbReference type="Gene3D" id="3.40.710.10">
    <property type="entry name" value="DD-peptidase/beta-lactamase superfamily"/>
    <property type="match status" value="1"/>
</dbReference>
<dbReference type="Proteomes" id="UP001595444">
    <property type="component" value="Unassembled WGS sequence"/>
</dbReference>
<dbReference type="Pfam" id="PF00144">
    <property type="entry name" value="Beta-lactamase"/>
    <property type="match status" value="1"/>
</dbReference>
<feature type="domain" description="Beta-lactamase-related" evidence="2">
    <location>
        <begin position="42"/>
        <end position="411"/>
    </location>
</feature>
<name>A0ABV7D5N9_9PROT</name>
<evidence type="ECO:0000256" key="1">
    <source>
        <dbReference type="SAM" id="SignalP"/>
    </source>
</evidence>
<keyword evidence="4" id="KW-1185">Reference proteome</keyword>